<keyword evidence="4" id="KW-1185">Reference proteome</keyword>
<evidence type="ECO:0008006" key="5">
    <source>
        <dbReference type="Google" id="ProtNLM"/>
    </source>
</evidence>
<dbReference type="AlphaFoldDB" id="A0A7R8YXP9"/>
<keyword evidence="2" id="KW-0732">Signal</keyword>
<proteinExistence type="predicted"/>
<protein>
    <recommendedName>
        <fullName evidence="5">Secreted protein</fullName>
    </recommendedName>
</protein>
<dbReference type="Proteomes" id="UP000594454">
    <property type="component" value="Chromosome 3"/>
</dbReference>
<gene>
    <name evidence="3" type="ORF">HERILL_LOCUS8799</name>
</gene>
<feature type="chain" id="PRO_5030683143" description="Secreted protein" evidence="2">
    <location>
        <begin position="26"/>
        <end position="108"/>
    </location>
</feature>
<dbReference type="EMBL" id="LR899011">
    <property type="protein sequence ID" value="CAD7085995.1"/>
    <property type="molecule type" value="Genomic_DNA"/>
</dbReference>
<feature type="region of interest" description="Disordered" evidence="1">
    <location>
        <begin position="28"/>
        <end position="87"/>
    </location>
</feature>
<sequence length="108" mass="11944">MPNIHRQRTLHITKLLYVSCHLVASVSNALDTAPPGGPPSPDPAALSRLQGPTLINENSRTVSGERKHNLARTAQNTNVLQARRTRSVYQPRREQILEFISAEGPSRN</sequence>
<name>A0A7R8YXP9_HERIL</name>
<feature type="compositionally biased region" description="Polar residues" evidence="1">
    <location>
        <begin position="53"/>
        <end position="62"/>
    </location>
</feature>
<feature type="signal peptide" evidence="2">
    <location>
        <begin position="1"/>
        <end position="25"/>
    </location>
</feature>
<evidence type="ECO:0000313" key="4">
    <source>
        <dbReference type="Proteomes" id="UP000594454"/>
    </source>
</evidence>
<organism evidence="3 4">
    <name type="scientific">Hermetia illucens</name>
    <name type="common">Black soldier fly</name>
    <dbReference type="NCBI Taxonomy" id="343691"/>
    <lineage>
        <taxon>Eukaryota</taxon>
        <taxon>Metazoa</taxon>
        <taxon>Ecdysozoa</taxon>
        <taxon>Arthropoda</taxon>
        <taxon>Hexapoda</taxon>
        <taxon>Insecta</taxon>
        <taxon>Pterygota</taxon>
        <taxon>Neoptera</taxon>
        <taxon>Endopterygota</taxon>
        <taxon>Diptera</taxon>
        <taxon>Brachycera</taxon>
        <taxon>Stratiomyomorpha</taxon>
        <taxon>Stratiomyidae</taxon>
        <taxon>Hermetiinae</taxon>
        <taxon>Hermetia</taxon>
    </lineage>
</organism>
<evidence type="ECO:0000313" key="3">
    <source>
        <dbReference type="EMBL" id="CAD7085995.1"/>
    </source>
</evidence>
<evidence type="ECO:0000256" key="2">
    <source>
        <dbReference type="SAM" id="SignalP"/>
    </source>
</evidence>
<dbReference type="InParanoid" id="A0A7R8YXP9"/>
<evidence type="ECO:0000256" key="1">
    <source>
        <dbReference type="SAM" id="MobiDB-lite"/>
    </source>
</evidence>
<reference evidence="3 4" key="1">
    <citation type="submission" date="2020-11" db="EMBL/GenBank/DDBJ databases">
        <authorList>
            <person name="Wallbank WR R."/>
            <person name="Pardo Diaz C."/>
            <person name="Kozak K."/>
            <person name="Martin S."/>
            <person name="Jiggins C."/>
            <person name="Moest M."/>
            <person name="Warren A I."/>
            <person name="Generalovic N T."/>
            <person name="Byers J.R.P. K."/>
            <person name="Montejo-Kovacevich G."/>
            <person name="Yen C E."/>
        </authorList>
    </citation>
    <scope>NUCLEOTIDE SEQUENCE [LARGE SCALE GENOMIC DNA]</scope>
</reference>
<accession>A0A7R8YXP9</accession>